<dbReference type="PANTHER" id="PTHR11134">
    <property type="entry name" value="ADAPTOR COMPLEX SUBUNIT BETA FAMILY MEMBER"/>
    <property type="match status" value="1"/>
</dbReference>
<evidence type="ECO:0000256" key="1">
    <source>
        <dbReference type="ARBA" id="ARBA00004308"/>
    </source>
</evidence>
<sequence length="140" mass="15744">MKKLGTPKAVRNFFDGGNRRGEIGEYKEELNHSNKDRKKEALKKVIQAMTLGNDVSSLFPDVVKCMQTNSLDLKKLVYLYVINYAKAQPDLAILAINAFRTDANDPNNPLLRALAAGASVLPRWARCLIVHLCLFVRCRI</sequence>
<accession>A0A812V806</accession>
<evidence type="ECO:0000259" key="6">
    <source>
        <dbReference type="Pfam" id="PF01602"/>
    </source>
</evidence>
<dbReference type="InterPro" id="IPR026739">
    <property type="entry name" value="AP_beta"/>
</dbReference>
<gene>
    <name evidence="7" type="primary">Ap2b1</name>
    <name evidence="7" type="ORF">SNAT2548_LOCUS34250</name>
</gene>
<feature type="domain" description="Clathrin/coatomer adaptor adaptin-like N-terminal" evidence="6">
    <location>
        <begin position="25"/>
        <end position="115"/>
    </location>
</feature>
<dbReference type="AlphaFoldDB" id="A0A812V806"/>
<comment type="subcellular location">
    <subcellularLocation>
        <location evidence="1">Endomembrane system</location>
    </subcellularLocation>
</comment>
<evidence type="ECO:0000256" key="4">
    <source>
        <dbReference type="ARBA" id="ARBA00022927"/>
    </source>
</evidence>
<dbReference type="Gene3D" id="1.25.10.10">
    <property type="entry name" value="Leucine-rich Repeat Variant"/>
    <property type="match status" value="1"/>
</dbReference>
<keyword evidence="3" id="KW-0813">Transport</keyword>
<keyword evidence="5" id="KW-0472">Membrane</keyword>
<comment type="similarity">
    <text evidence="2">Belongs to the adaptor complexes large subunit family.</text>
</comment>
<dbReference type="InterPro" id="IPR016024">
    <property type="entry name" value="ARM-type_fold"/>
</dbReference>
<reference evidence="7" key="1">
    <citation type="submission" date="2021-02" db="EMBL/GenBank/DDBJ databases">
        <authorList>
            <person name="Dougan E. K."/>
            <person name="Rhodes N."/>
            <person name="Thang M."/>
            <person name="Chan C."/>
        </authorList>
    </citation>
    <scope>NUCLEOTIDE SEQUENCE</scope>
</reference>
<comment type="caution">
    <text evidence="7">The sequence shown here is derived from an EMBL/GenBank/DDBJ whole genome shotgun (WGS) entry which is preliminary data.</text>
</comment>
<dbReference type="SUPFAM" id="SSF48371">
    <property type="entry name" value="ARM repeat"/>
    <property type="match status" value="1"/>
</dbReference>
<evidence type="ECO:0000313" key="8">
    <source>
        <dbReference type="Proteomes" id="UP000604046"/>
    </source>
</evidence>
<dbReference type="EMBL" id="CAJNDS010002800">
    <property type="protein sequence ID" value="CAE7602169.1"/>
    <property type="molecule type" value="Genomic_DNA"/>
</dbReference>
<dbReference type="InterPro" id="IPR011989">
    <property type="entry name" value="ARM-like"/>
</dbReference>
<organism evidence="7 8">
    <name type="scientific">Symbiodinium natans</name>
    <dbReference type="NCBI Taxonomy" id="878477"/>
    <lineage>
        <taxon>Eukaryota</taxon>
        <taxon>Sar</taxon>
        <taxon>Alveolata</taxon>
        <taxon>Dinophyceae</taxon>
        <taxon>Suessiales</taxon>
        <taxon>Symbiodiniaceae</taxon>
        <taxon>Symbiodinium</taxon>
    </lineage>
</organism>
<dbReference type="Pfam" id="PF01602">
    <property type="entry name" value="Adaptin_N"/>
    <property type="match status" value="1"/>
</dbReference>
<dbReference type="GO" id="GO:0012505">
    <property type="term" value="C:endomembrane system"/>
    <property type="evidence" value="ECO:0007669"/>
    <property type="project" value="UniProtKB-SubCell"/>
</dbReference>
<protein>
    <submittedName>
        <fullName evidence="7">Ap2b1 protein</fullName>
    </submittedName>
</protein>
<evidence type="ECO:0000256" key="3">
    <source>
        <dbReference type="ARBA" id="ARBA00022448"/>
    </source>
</evidence>
<keyword evidence="8" id="KW-1185">Reference proteome</keyword>
<dbReference type="GO" id="GO:0030117">
    <property type="term" value="C:membrane coat"/>
    <property type="evidence" value="ECO:0007669"/>
    <property type="project" value="InterPro"/>
</dbReference>
<evidence type="ECO:0000256" key="5">
    <source>
        <dbReference type="ARBA" id="ARBA00023136"/>
    </source>
</evidence>
<proteinExistence type="inferred from homology"/>
<dbReference type="OrthoDB" id="10254310at2759"/>
<dbReference type="GO" id="GO:0006886">
    <property type="term" value="P:intracellular protein transport"/>
    <property type="evidence" value="ECO:0007669"/>
    <property type="project" value="InterPro"/>
</dbReference>
<keyword evidence="4" id="KW-0653">Protein transport</keyword>
<evidence type="ECO:0000256" key="2">
    <source>
        <dbReference type="ARBA" id="ARBA00006613"/>
    </source>
</evidence>
<dbReference type="GO" id="GO:0016192">
    <property type="term" value="P:vesicle-mediated transport"/>
    <property type="evidence" value="ECO:0007669"/>
    <property type="project" value="InterPro"/>
</dbReference>
<dbReference type="InterPro" id="IPR002553">
    <property type="entry name" value="Clathrin/coatomer_adapt-like_N"/>
</dbReference>
<dbReference type="Proteomes" id="UP000604046">
    <property type="component" value="Unassembled WGS sequence"/>
</dbReference>
<evidence type="ECO:0000313" key="7">
    <source>
        <dbReference type="EMBL" id="CAE7602169.1"/>
    </source>
</evidence>
<name>A0A812V806_9DINO</name>